<sequence>MIWMSFYEKKKFSLKNDKKCTIEKEKSKKEAISFSKMGTIKLKPKNSIIYIVAKKERYKLVDRRERDEKRINGELKINTMIESIEVKIEKYSCCVSCTTKKKTLPLKILRC</sequence>
<protein>
    <submittedName>
        <fullName evidence="1">Uncharacterized protein</fullName>
    </submittedName>
</protein>
<organism evidence="1 2">
    <name type="scientific">Dendrobium chrysotoxum</name>
    <name type="common">Orchid</name>
    <dbReference type="NCBI Taxonomy" id="161865"/>
    <lineage>
        <taxon>Eukaryota</taxon>
        <taxon>Viridiplantae</taxon>
        <taxon>Streptophyta</taxon>
        <taxon>Embryophyta</taxon>
        <taxon>Tracheophyta</taxon>
        <taxon>Spermatophyta</taxon>
        <taxon>Magnoliopsida</taxon>
        <taxon>Liliopsida</taxon>
        <taxon>Asparagales</taxon>
        <taxon>Orchidaceae</taxon>
        <taxon>Epidendroideae</taxon>
        <taxon>Malaxideae</taxon>
        <taxon>Dendrobiinae</taxon>
        <taxon>Dendrobium</taxon>
    </lineage>
</organism>
<proteinExistence type="predicted"/>
<keyword evidence="2" id="KW-1185">Reference proteome</keyword>
<dbReference type="Proteomes" id="UP000775213">
    <property type="component" value="Unassembled WGS sequence"/>
</dbReference>
<accession>A0AAV7G158</accession>
<reference evidence="1 2" key="1">
    <citation type="journal article" date="2021" name="Hortic Res">
        <title>Chromosome-scale assembly of the Dendrobium chrysotoxum genome enhances the understanding of orchid evolution.</title>
        <authorList>
            <person name="Zhang Y."/>
            <person name="Zhang G.Q."/>
            <person name="Zhang D."/>
            <person name="Liu X.D."/>
            <person name="Xu X.Y."/>
            <person name="Sun W.H."/>
            <person name="Yu X."/>
            <person name="Zhu X."/>
            <person name="Wang Z.W."/>
            <person name="Zhao X."/>
            <person name="Zhong W.Y."/>
            <person name="Chen H."/>
            <person name="Yin W.L."/>
            <person name="Huang T."/>
            <person name="Niu S.C."/>
            <person name="Liu Z.J."/>
        </authorList>
    </citation>
    <scope>NUCLEOTIDE SEQUENCE [LARGE SCALE GENOMIC DNA]</scope>
    <source>
        <strain evidence="1">Lindl</strain>
    </source>
</reference>
<evidence type="ECO:0000313" key="2">
    <source>
        <dbReference type="Proteomes" id="UP000775213"/>
    </source>
</evidence>
<evidence type="ECO:0000313" key="1">
    <source>
        <dbReference type="EMBL" id="KAH0449830.1"/>
    </source>
</evidence>
<name>A0AAV7G158_DENCH</name>
<dbReference type="AlphaFoldDB" id="A0AAV7G158"/>
<comment type="caution">
    <text evidence="1">The sequence shown here is derived from an EMBL/GenBank/DDBJ whole genome shotgun (WGS) entry which is preliminary data.</text>
</comment>
<gene>
    <name evidence="1" type="ORF">IEQ34_020522</name>
</gene>
<dbReference type="EMBL" id="JAGFBR010000018">
    <property type="protein sequence ID" value="KAH0449830.1"/>
    <property type="molecule type" value="Genomic_DNA"/>
</dbReference>